<proteinExistence type="predicted"/>
<reference evidence="2" key="2">
    <citation type="submission" date="2021-09" db="EMBL/GenBank/DDBJ databases">
        <authorList>
            <person name="Jia N."/>
            <person name="Wang J."/>
            <person name="Shi W."/>
            <person name="Du L."/>
            <person name="Sun Y."/>
            <person name="Zhan W."/>
            <person name="Jiang J."/>
            <person name="Wang Q."/>
            <person name="Zhang B."/>
            <person name="Ji P."/>
            <person name="Sakyi L.B."/>
            <person name="Cui X."/>
            <person name="Yuan T."/>
            <person name="Jiang B."/>
            <person name="Yang W."/>
            <person name="Lam T.T.-Y."/>
            <person name="Chang Q."/>
            <person name="Ding S."/>
            <person name="Wang X."/>
            <person name="Zhu J."/>
            <person name="Ruan X."/>
            <person name="Zhao L."/>
            <person name="Wei J."/>
            <person name="Que T."/>
            <person name="Du C."/>
            <person name="Cheng J."/>
            <person name="Dai P."/>
            <person name="Han X."/>
            <person name="Huang E."/>
            <person name="Gao Y."/>
            <person name="Liu J."/>
            <person name="Shao H."/>
            <person name="Ye R."/>
            <person name="Li L."/>
            <person name="Wei W."/>
            <person name="Wang X."/>
            <person name="Wang C."/>
            <person name="Huo Q."/>
            <person name="Li W."/>
            <person name="Guo W."/>
            <person name="Chen H."/>
            <person name="Chen S."/>
            <person name="Zhou L."/>
            <person name="Zhou L."/>
            <person name="Ni X."/>
            <person name="Tian J."/>
            <person name="Zhou Y."/>
            <person name="Sheng Y."/>
            <person name="Liu T."/>
            <person name="Pan Y."/>
            <person name="Xia L."/>
            <person name="Li J."/>
            <person name="Zhao F."/>
            <person name="Cao W."/>
        </authorList>
    </citation>
    <scope>NUCLEOTIDE SEQUENCE</scope>
    <source>
        <strain evidence="2">Rsan-2018</strain>
        <tissue evidence="2">Larvae</tissue>
    </source>
</reference>
<dbReference type="VEuPathDB" id="VectorBase:RSAN_026138"/>
<dbReference type="Proteomes" id="UP000821837">
    <property type="component" value="Unassembled WGS sequence"/>
</dbReference>
<dbReference type="EMBL" id="JABSTV010001255">
    <property type="protein sequence ID" value="KAH7935542.1"/>
    <property type="molecule type" value="Genomic_DNA"/>
</dbReference>
<gene>
    <name evidence="2" type="ORF">HPB52_009603</name>
</gene>
<dbReference type="AlphaFoldDB" id="A0A9D4PCM1"/>
<protein>
    <submittedName>
        <fullName evidence="2">Uncharacterized protein</fullName>
    </submittedName>
</protein>
<evidence type="ECO:0000256" key="1">
    <source>
        <dbReference type="SAM" id="MobiDB-lite"/>
    </source>
</evidence>
<accession>A0A9D4PCM1</accession>
<organism evidence="2 3">
    <name type="scientific">Rhipicephalus sanguineus</name>
    <name type="common">Brown dog tick</name>
    <name type="synonym">Ixodes sanguineus</name>
    <dbReference type="NCBI Taxonomy" id="34632"/>
    <lineage>
        <taxon>Eukaryota</taxon>
        <taxon>Metazoa</taxon>
        <taxon>Ecdysozoa</taxon>
        <taxon>Arthropoda</taxon>
        <taxon>Chelicerata</taxon>
        <taxon>Arachnida</taxon>
        <taxon>Acari</taxon>
        <taxon>Parasitiformes</taxon>
        <taxon>Ixodida</taxon>
        <taxon>Ixodoidea</taxon>
        <taxon>Ixodidae</taxon>
        <taxon>Rhipicephalinae</taxon>
        <taxon>Rhipicephalus</taxon>
        <taxon>Rhipicephalus</taxon>
    </lineage>
</organism>
<feature type="region of interest" description="Disordered" evidence="1">
    <location>
        <begin position="1"/>
        <end position="29"/>
    </location>
</feature>
<evidence type="ECO:0000313" key="2">
    <source>
        <dbReference type="EMBL" id="KAH7935542.1"/>
    </source>
</evidence>
<reference evidence="2" key="1">
    <citation type="journal article" date="2020" name="Cell">
        <title>Large-Scale Comparative Analyses of Tick Genomes Elucidate Their Genetic Diversity and Vector Capacities.</title>
        <authorList>
            <consortium name="Tick Genome and Microbiome Consortium (TIGMIC)"/>
            <person name="Jia N."/>
            <person name="Wang J."/>
            <person name="Shi W."/>
            <person name="Du L."/>
            <person name="Sun Y."/>
            <person name="Zhan W."/>
            <person name="Jiang J.F."/>
            <person name="Wang Q."/>
            <person name="Zhang B."/>
            <person name="Ji P."/>
            <person name="Bell-Sakyi L."/>
            <person name="Cui X.M."/>
            <person name="Yuan T.T."/>
            <person name="Jiang B.G."/>
            <person name="Yang W.F."/>
            <person name="Lam T.T."/>
            <person name="Chang Q.C."/>
            <person name="Ding S.J."/>
            <person name="Wang X.J."/>
            <person name="Zhu J.G."/>
            <person name="Ruan X.D."/>
            <person name="Zhao L."/>
            <person name="Wei J.T."/>
            <person name="Ye R.Z."/>
            <person name="Que T.C."/>
            <person name="Du C.H."/>
            <person name="Zhou Y.H."/>
            <person name="Cheng J.X."/>
            <person name="Dai P.F."/>
            <person name="Guo W.B."/>
            <person name="Han X.H."/>
            <person name="Huang E.J."/>
            <person name="Li L.F."/>
            <person name="Wei W."/>
            <person name="Gao Y.C."/>
            <person name="Liu J.Z."/>
            <person name="Shao H.Z."/>
            <person name="Wang X."/>
            <person name="Wang C.C."/>
            <person name="Yang T.C."/>
            <person name="Huo Q.B."/>
            <person name="Li W."/>
            <person name="Chen H.Y."/>
            <person name="Chen S.E."/>
            <person name="Zhou L.G."/>
            <person name="Ni X.B."/>
            <person name="Tian J.H."/>
            <person name="Sheng Y."/>
            <person name="Liu T."/>
            <person name="Pan Y.S."/>
            <person name="Xia L.Y."/>
            <person name="Li J."/>
            <person name="Zhao F."/>
            <person name="Cao W.C."/>
        </authorList>
    </citation>
    <scope>NUCLEOTIDE SEQUENCE</scope>
    <source>
        <strain evidence="2">Rsan-2018</strain>
    </source>
</reference>
<keyword evidence="3" id="KW-1185">Reference proteome</keyword>
<name>A0A9D4PCM1_RHISA</name>
<sequence length="373" mass="38692">MVSSAPTANIEHGIVPDSTPPPSPTSNQENTISVEVPIAPAPVTESVQVMVSKAPQTAAVSPRIQLSLAHDGSVLVHPPGSTLSSMPAPAPSPGLVATTQLGQPQSFVTLHGTAVANMLCHGANNARINHIVVSPSAPSAVVPTTTTTAVMASSQAVVGRTATAVPTSMAHTVVTMATCPTVTSVTVTPTVVVTTSNSSATAHGSGKCTAPMNSQNQQLYEQLQSQITYLNSLKKPTMQQKLLLHQMLAIEEKLRDSSKPLRSSQARNLALITAVPTSHAHCMQRHEVKPTVVSHPMPAAATIITAKPSAVTTVQVPTIAVTTTTRTTSRTTHHKVNHADVKPKASILHAGNAASIISTQKAVTSHPQMLNSV</sequence>
<evidence type="ECO:0000313" key="3">
    <source>
        <dbReference type="Proteomes" id="UP000821837"/>
    </source>
</evidence>
<comment type="caution">
    <text evidence="2">The sequence shown here is derived from an EMBL/GenBank/DDBJ whole genome shotgun (WGS) entry which is preliminary data.</text>
</comment>